<evidence type="ECO:0000259" key="1">
    <source>
        <dbReference type="SMART" id="SM00842"/>
    </source>
</evidence>
<dbReference type="SUPFAM" id="SSF53067">
    <property type="entry name" value="Actin-like ATPase domain"/>
    <property type="match status" value="2"/>
</dbReference>
<proteinExistence type="predicted"/>
<feature type="domain" description="SHS2" evidence="1">
    <location>
        <begin position="12"/>
        <end position="214"/>
    </location>
</feature>
<comment type="caution">
    <text evidence="2">The sequence shown here is derived from an EMBL/GenBank/DDBJ whole genome shotgun (WGS) entry which is preliminary data.</text>
</comment>
<dbReference type="AlphaFoldDB" id="A0A2H0W8V9"/>
<dbReference type="SMART" id="SM00842">
    <property type="entry name" value="FtsA"/>
    <property type="match status" value="1"/>
</dbReference>
<dbReference type="InterPro" id="IPR050696">
    <property type="entry name" value="FtsA/MreB"/>
</dbReference>
<dbReference type="PANTHER" id="PTHR32432">
    <property type="entry name" value="CELL DIVISION PROTEIN FTSA-RELATED"/>
    <property type="match status" value="1"/>
</dbReference>
<accession>A0A2H0W8V9</accession>
<reference evidence="3" key="1">
    <citation type="submission" date="2017-09" db="EMBL/GenBank/DDBJ databases">
        <title>Depth-based differentiation of microbial function through sediment-hosted aquifers and enrichment of novel symbionts in the deep terrestrial subsurface.</title>
        <authorList>
            <person name="Probst A.J."/>
            <person name="Ladd B."/>
            <person name="Jarett J.K."/>
            <person name="Geller-Mcgrath D.E."/>
            <person name="Sieber C.M.K."/>
            <person name="Emerson J.B."/>
            <person name="Anantharaman K."/>
            <person name="Thomas B.C."/>
            <person name="Malmstrom R."/>
            <person name="Stieglmeier M."/>
            <person name="Klingl A."/>
            <person name="Woyke T."/>
            <person name="Ryan C.M."/>
            <person name="Banfield J.F."/>
        </authorList>
    </citation>
    <scope>NUCLEOTIDE SEQUENCE [LARGE SCALE GENOMIC DNA]</scope>
</reference>
<dbReference type="Pfam" id="PF14450">
    <property type="entry name" value="FtsA"/>
    <property type="match status" value="1"/>
</dbReference>
<dbReference type="Proteomes" id="UP000231382">
    <property type="component" value="Unassembled WGS sequence"/>
</dbReference>
<dbReference type="Gene3D" id="3.30.420.40">
    <property type="match status" value="2"/>
</dbReference>
<dbReference type="GO" id="GO:0051301">
    <property type="term" value="P:cell division"/>
    <property type="evidence" value="ECO:0007669"/>
    <property type="project" value="InterPro"/>
</dbReference>
<dbReference type="CDD" id="cd24004">
    <property type="entry name" value="ASKHA_NBD_PilM-like"/>
    <property type="match status" value="1"/>
</dbReference>
<evidence type="ECO:0000313" key="2">
    <source>
        <dbReference type="EMBL" id="PIS07788.1"/>
    </source>
</evidence>
<sequence length="415" mass="44774">MGLFGKNRKNYAISLDIGTEFVKVLVFHIVDDVAHVVGVGRQKQGLSDMQGGRVTDIAGVIKNCEKALDQAFEEAKVAPRQCVIGIAGELVKGTTTAVHYQRDDAKEKITVNELKDIIEQVQTRSFDRARSELAWETGQAELDVRLVNSSIVDVHIDGYKITNPVGFQGRDVQVSIFNAFAPIVHLGALQTIAEDLELDLLSVAAEPYAVAKCVGSEDSSEFSSIFVDIGGGTTDIAVVRAGGLEGTKMFAIGGRVFTKSIADALDKTFAEAEKLKLDYSSGKIKDDSEIGKSIKKAIANDCDVWLSGVELALEDFTEVELMPSKILLCGGGSLLPEIAEYLSKRAWTKNLPFSKQPKVDFIKPAQVSSIVDETGKLVGSQDITPMALANLAIDLAGEESVVDGILDRIVEGLRR</sequence>
<dbReference type="InterPro" id="IPR043129">
    <property type="entry name" value="ATPase_NBD"/>
</dbReference>
<organism evidence="2 3">
    <name type="scientific">Candidatus Berkelbacteria bacterium CG10_big_fil_rev_8_21_14_0_10_43_13</name>
    <dbReference type="NCBI Taxonomy" id="1974514"/>
    <lineage>
        <taxon>Bacteria</taxon>
        <taxon>Candidatus Berkelbacteria</taxon>
    </lineage>
</organism>
<protein>
    <recommendedName>
        <fullName evidence="1">SHS2 domain-containing protein</fullName>
    </recommendedName>
</protein>
<name>A0A2H0W8V9_9BACT</name>
<evidence type="ECO:0000313" key="3">
    <source>
        <dbReference type="Proteomes" id="UP000231382"/>
    </source>
</evidence>
<dbReference type="InterPro" id="IPR003494">
    <property type="entry name" value="SHS2_FtsA"/>
</dbReference>
<dbReference type="EMBL" id="PEZW01000011">
    <property type="protein sequence ID" value="PIS07788.1"/>
    <property type="molecule type" value="Genomic_DNA"/>
</dbReference>
<gene>
    <name evidence="2" type="ORF">COT78_01655</name>
</gene>